<dbReference type="AlphaFoldDB" id="A0A0S4LDM7"/>
<dbReference type="RefSeq" id="WP_090895492.1">
    <property type="nucleotide sequence ID" value="NZ_CZPZ01000007.1"/>
</dbReference>
<sequence length="228" mass="25912">MALEKATIMNLTRNERITVLFNPEEYSLNHDVNYAQIAVPGLSGPLLQFVHGNMQTLEMELFLDTYEEHRAGSRTVNQAGDDVRIQARRVTDLMSIDPTIHAPPVLLFTWGTLSFTCVLARANQRYIMFRPDGVPVRARVTVTFNEFRNADLEAKEVKRETADYTKTYLVLAGETLSAIAGREYGNPRLWRPIALANGVSDPHRLQPGLRLVIPRLPYRRIETGEVYQ</sequence>
<evidence type="ECO:0000313" key="2">
    <source>
        <dbReference type="EMBL" id="CUS34011.1"/>
    </source>
</evidence>
<feature type="domain" description="LysM" evidence="1">
    <location>
        <begin position="166"/>
        <end position="213"/>
    </location>
</feature>
<proteinExistence type="predicted"/>
<dbReference type="Gene3D" id="3.10.350.10">
    <property type="entry name" value="LysM domain"/>
    <property type="match status" value="1"/>
</dbReference>
<dbReference type="Proteomes" id="UP000198736">
    <property type="component" value="Unassembled WGS sequence"/>
</dbReference>
<dbReference type="EMBL" id="CZPZ01000007">
    <property type="protein sequence ID" value="CUS34011.1"/>
    <property type="molecule type" value="Genomic_DNA"/>
</dbReference>
<dbReference type="InterPro" id="IPR036779">
    <property type="entry name" value="LysM_dom_sf"/>
</dbReference>
<evidence type="ECO:0000259" key="1">
    <source>
        <dbReference type="PROSITE" id="PS51782"/>
    </source>
</evidence>
<keyword evidence="3" id="KW-1185">Reference proteome</keyword>
<dbReference type="SMART" id="SM00257">
    <property type="entry name" value="LysM"/>
    <property type="match status" value="1"/>
</dbReference>
<dbReference type="InterPro" id="IPR018392">
    <property type="entry name" value="LysM"/>
</dbReference>
<dbReference type="Pfam" id="PF01476">
    <property type="entry name" value="LysM"/>
    <property type="match status" value="1"/>
</dbReference>
<evidence type="ECO:0000313" key="3">
    <source>
        <dbReference type="Proteomes" id="UP000198736"/>
    </source>
</evidence>
<gene>
    <name evidence="2" type="ORF">COMA2_150058</name>
</gene>
<accession>A0A0S4LDM7</accession>
<dbReference type="OrthoDB" id="9815939at2"/>
<protein>
    <submittedName>
        <fullName evidence="2">Peptidoglycan-binding LysM</fullName>
    </submittedName>
</protein>
<dbReference type="PROSITE" id="PS51782">
    <property type="entry name" value="LYSM"/>
    <property type="match status" value="1"/>
</dbReference>
<dbReference type="CDD" id="cd00118">
    <property type="entry name" value="LysM"/>
    <property type="match status" value="1"/>
</dbReference>
<dbReference type="InterPro" id="IPR045361">
    <property type="entry name" value="CIS_tube_prot_N"/>
</dbReference>
<name>A0A0S4LDM7_9BACT</name>
<dbReference type="Pfam" id="PF19266">
    <property type="entry name" value="CIS_tube"/>
    <property type="match status" value="1"/>
</dbReference>
<organism evidence="2 3">
    <name type="scientific">Candidatus Nitrospira nitrificans</name>
    <dbReference type="NCBI Taxonomy" id="1742973"/>
    <lineage>
        <taxon>Bacteria</taxon>
        <taxon>Pseudomonadati</taxon>
        <taxon>Nitrospirota</taxon>
        <taxon>Nitrospiria</taxon>
        <taxon>Nitrospirales</taxon>
        <taxon>Nitrospiraceae</taxon>
        <taxon>Nitrospira</taxon>
    </lineage>
</organism>
<reference evidence="3" key="1">
    <citation type="submission" date="2015-10" db="EMBL/GenBank/DDBJ databases">
        <authorList>
            <person name="Luecker S."/>
            <person name="Luecker S."/>
        </authorList>
    </citation>
    <scope>NUCLEOTIDE SEQUENCE [LARGE SCALE GENOMIC DNA]</scope>
</reference>
<dbReference type="STRING" id="1742973.COMA2_150058"/>